<evidence type="ECO:0000313" key="3">
    <source>
        <dbReference type="EMBL" id="KAJ8893550.1"/>
    </source>
</evidence>
<accession>A0ABQ9IA53</accession>
<protein>
    <recommendedName>
        <fullName evidence="2">MADF domain-containing protein</fullName>
    </recommendedName>
</protein>
<comment type="caution">
    <text evidence="3">The sequence shown here is derived from an EMBL/GenBank/DDBJ whole genome shotgun (WGS) entry which is preliminary data.</text>
</comment>
<name>A0ABQ9IA53_9NEOP</name>
<evidence type="ECO:0000259" key="2">
    <source>
        <dbReference type="PROSITE" id="PS51029"/>
    </source>
</evidence>
<dbReference type="SMART" id="SM00595">
    <property type="entry name" value="MADF"/>
    <property type="match status" value="1"/>
</dbReference>
<proteinExistence type="predicted"/>
<dbReference type="Pfam" id="PF10545">
    <property type="entry name" value="MADF_DNA_bdg"/>
    <property type="match status" value="2"/>
</dbReference>
<feature type="region of interest" description="Disordered" evidence="1">
    <location>
        <begin position="188"/>
        <end position="211"/>
    </location>
</feature>
<gene>
    <name evidence="3" type="ORF">PR048_006148</name>
</gene>
<dbReference type="PROSITE" id="PS51029">
    <property type="entry name" value="MADF"/>
    <property type="match status" value="1"/>
</dbReference>
<dbReference type="InterPro" id="IPR006578">
    <property type="entry name" value="MADF-dom"/>
</dbReference>
<dbReference type="Proteomes" id="UP001159363">
    <property type="component" value="Chromosome 2"/>
</dbReference>
<dbReference type="PANTHER" id="PTHR12243">
    <property type="entry name" value="MADF DOMAIN TRANSCRIPTION FACTOR"/>
    <property type="match status" value="1"/>
</dbReference>
<evidence type="ECO:0000313" key="4">
    <source>
        <dbReference type="Proteomes" id="UP001159363"/>
    </source>
</evidence>
<dbReference type="EMBL" id="JARBHB010000002">
    <property type="protein sequence ID" value="KAJ8893550.1"/>
    <property type="molecule type" value="Genomic_DNA"/>
</dbReference>
<dbReference type="PANTHER" id="PTHR12243:SF67">
    <property type="entry name" value="COREPRESSOR OF PANGOLIN, ISOFORM A-RELATED"/>
    <property type="match status" value="1"/>
</dbReference>
<dbReference type="InterPro" id="IPR039353">
    <property type="entry name" value="TF_Adf1"/>
</dbReference>
<feature type="compositionally biased region" description="Basic and acidic residues" evidence="1">
    <location>
        <begin position="188"/>
        <end position="202"/>
    </location>
</feature>
<keyword evidence="4" id="KW-1185">Reference proteome</keyword>
<evidence type="ECO:0000256" key="1">
    <source>
        <dbReference type="SAM" id="MobiDB-lite"/>
    </source>
</evidence>
<feature type="domain" description="MADF" evidence="2">
    <location>
        <begin position="50"/>
        <end position="180"/>
    </location>
</feature>
<sequence length="264" mass="30397">MGGRLHSLKLSAPSKGVTPARLAVYHSYDVANTKGCLGEGRIERWGRITLGCHKIQNRPAIWDSSCDDYCNRDLKKKYWEEVMESFAREVIATADKNELERGVPKNRRITASPIRTNIYKVTGKYFVSGSTLQKRWKNLRGSFTRDLRRQKKTKSGSETGLRKSEYIFFNKLQFLRKVVAVRPNNEDAVVHDPNESAGEGKNENVSGSQRRLYESEIRKKKKKKKNANLEMIQVEENEDRMFLLSLLQPLKSIRANKKSLLKFS</sequence>
<organism evidence="3 4">
    <name type="scientific">Dryococelus australis</name>
    <dbReference type="NCBI Taxonomy" id="614101"/>
    <lineage>
        <taxon>Eukaryota</taxon>
        <taxon>Metazoa</taxon>
        <taxon>Ecdysozoa</taxon>
        <taxon>Arthropoda</taxon>
        <taxon>Hexapoda</taxon>
        <taxon>Insecta</taxon>
        <taxon>Pterygota</taxon>
        <taxon>Neoptera</taxon>
        <taxon>Polyneoptera</taxon>
        <taxon>Phasmatodea</taxon>
        <taxon>Verophasmatodea</taxon>
        <taxon>Anareolatae</taxon>
        <taxon>Phasmatidae</taxon>
        <taxon>Eurycanthinae</taxon>
        <taxon>Dryococelus</taxon>
    </lineage>
</organism>
<reference evidence="3 4" key="1">
    <citation type="submission" date="2023-02" db="EMBL/GenBank/DDBJ databases">
        <title>LHISI_Scaffold_Assembly.</title>
        <authorList>
            <person name="Stuart O.P."/>
            <person name="Cleave R."/>
            <person name="Magrath M.J.L."/>
            <person name="Mikheyev A.S."/>
        </authorList>
    </citation>
    <scope>NUCLEOTIDE SEQUENCE [LARGE SCALE GENOMIC DNA]</scope>
    <source>
        <strain evidence="3">Daus_M_001</strain>
        <tissue evidence="3">Leg muscle</tissue>
    </source>
</reference>